<dbReference type="RefSeq" id="WP_386818243.1">
    <property type="nucleotide sequence ID" value="NZ_JBHUIT010000002.1"/>
</dbReference>
<keyword evidence="2" id="KW-1185">Reference proteome</keyword>
<sequence>MKRYVDGFVLPLPKDNIEKYTEIAQQSAAIWKEHGALEYVEAIADDMTAENMVAFPNLVGASTEETVVLAYIVYESREHRDAVNAKVFADPRMKELCGSDTDIFDCKRLSYGGFRIFVSE</sequence>
<proteinExistence type="predicted"/>
<gene>
    <name evidence="1" type="ORF">ACFSSA_02770</name>
</gene>
<name>A0ABW5D6F5_9BACT</name>
<evidence type="ECO:0000313" key="1">
    <source>
        <dbReference type="EMBL" id="MFD2255586.1"/>
    </source>
</evidence>
<organism evidence="1 2">
    <name type="scientific">Luteolibacter algae</name>
    <dbReference type="NCBI Taxonomy" id="454151"/>
    <lineage>
        <taxon>Bacteria</taxon>
        <taxon>Pseudomonadati</taxon>
        <taxon>Verrucomicrobiota</taxon>
        <taxon>Verrucomicrobiia</taxon>
        <taxon>Verrucomicrobiales</taxon>
        <taxon>Verrucomicrobiaceae</taxon>
        <taxon>Luteolibacter</taxon>
    </lineage>
</organism>
<dbReference type="Proteomes" id="UP001597375">
    <property type="component" value="Unassembled WGS sequence"/>
</dbReference>
<dbReference type="SUPFAM" id="SSF54909">
    <property type="entry name" value="Dimeric alpha+beta barrel"/>
    <property type="match status" value="1"/>
</dbReference>
<dbReference type="EMBL" id="JBHUIT010000002">
    <property type="protein sequence ID" value="MFD2255586.1"/>
    <property type="molecule type" value="Genomic_DNA"/>
</dbReference>
<dbReference type="Gene3D" id="3.30.70.100">
    <property type="match status" value="1"/>
</dbReference>
<dbReference type="Pfam" id="PF07237">
    <property type="entry name" value="DUF1428"/>
    <property type="match status" value="1"/>
</dbReference>
<evidence type="ECO:0000313" key="2">
    <source>
        <dbReference type="Proteomes" id="UP001597375"/>
    </source>
</evidence>
<dbReference type="InterPro" id="IPR009874">
    <property type="entry name" value="DUF1428"/>
</dbReference>
<protein>
    <submittedName>
        <fullName evidence="1">DUF1428 domain-containing protein</fullName>
    </submittedName>
</protein>
<comment type="caution">
    <text evidence="1">The sequence shown here is derived from an EMBL/GenBank/DDBJ whole genome shotgun (WGS) entry which is preliminary data.</text>
</comment>
<accession>A0ABW5D6F5</accession>
<dbReference type="PIRSF" id="PIRSF007028">
    <property type="entry name" value="UCP007028"/>
    <property type="match status" value="1"/>
</dbReference>
<dbReference type="InterPro" id="IPR011008">
    <property type="entry name" value="Dimeric_a/b-barrel"/>
</dbReference>
<reference evidence="2" key="1">
    <citation type="journal article" date="2019" name="Int. J. Syst. Evol. Microbiol.">
        <title>The Global Catalogue of Microorganisms (GCM) 10K type strain sequencing project: providing services to taxonomists for standard genome sequencing and annotation.</title>
        <authorList>
            <consortium name="The Broad Institute Genomics Platform"/>
            <consortium name="The Broad Institute Genome Sequencing Center for Infectious Disease"/>
            <person name="Wu L."/>
            <person name="Ma J."/>
        </authorList>
    </citation>
    <scope>NUCLEOTIDE SEQUENCE [LARGE SCALE GENOMIC DNA]</scope>
    <source>
        <strain evidence="2">CGMCC 4.7106</strain>
    </source>
</reference>